<reference evidence="2 3" key="1">
    <citation type="submission" date="2020-08" db="EMBL/GenBank/DDBJ databases">
        <title>Functional genomics of gut bacteria from endangered species of beetles.</title>
        <authorList>
            <person name="Carlos-Shanley C."/>
        </authorList>
    </citation>
    <scope>NUCLEOTIDE SEQUENCE [LARGE SCALE GENOMIC DNA]</scope>
    <source>
        <strain evidence="2 3">S00123</strain>
    </source>
</reference>
<gene>
    <name evidence="2" type="ORF">HNP32_002800</name>
</gene>
<organism evidence="2 3">
    <name type="scientific">Brevundimonas bullata</name>
    <dbReference type="NCBI Taxonomy" id="13160"/>
    <lineage>
        <taxon>Bacteria</taxon>
        <taxon>Pseudomonadati</taxon>
        <taxon>Pseudomonadota</taxon>
        <taxon>Alphaproteobacteria</taxon>
        <taxon>Caulobacterales</taxon>
        <taxon>Caulobacteraceae</taxon>
        <taxon>Brevundimonas</taxon>
    </lineage>
</organism>
<dbReference type="GO" id="GO:0004252">
    <property type="term" value="F:serine-type endopeptidase activity"/>
    <property type="evidence" value="ECO:0007669"/>
    <property type="project" value="InterPro"/>
</dbReference>
<evidence type="ECO:0000313" key="2">
    <source>
        <dbReference type="EMBL" id="MBB4799044.1"/>
    </source>
</evidence>
<protein>
    <submittedName>
        <fullName evidence="2">Type IV secretory pathway protease TraF</fullName>
    </submittedName>
</protein>
<dbReference type="Gene3D" id="2.10.109.10">
    <property type="entry name" value="Umud Fragment, subunit A"/>
    <property type="match status" value="1"/>
</dbReference>
<keyword evidence="2" id="KW-0378">Hydrolase</keyword>
<dbReference type="SUPFAM" id="SSF51306">
    <property type="entry name" value="LexA/Signal peptidase"/>
    <property type="match status" value="1"/>
</dbReference>
<name>A0A7W7IR67_9CAUL</name>
<evidence type="ECO:0000313" key="3">
    <source>
        <dbReference type="Proteomes" id="UP000539957"/>
    </source>
</evidence>
<feature type="domain" description="Peptidase S26" evidence="1">
    <location>
        <begin position="79"/>
        <end position="164"/>
    </location>
</feature>
<keyword evidence="3" id="KW-1185">Reference proteome</keyword>
<dbReference type="RefSeq" id="WP_260398510.1">
    <property type="nucleotide sequence ID" value="NZ_JACHKY010000005.1"/>
</dbReference>
<sequence length="169" mass="17918">MIRTFTLRGWAALVLAAFAPPLTPVLAGAMPTLALVNETSSLPRGLYLRRFGADIRRDATAAAAQPKAARAYLESLGASADLLLLKRVAAVGGDQVCAKAGRVVTPAGEAVVLAQDRRGAVLKAWTDCRRLEAGEVFLLGDSAESFDSRYFGPVDRSEIRGVFTAVGTW</sequence>
<dbReference type="AlphaFoldDB" id="A0A7W7IR67"/>
<dbReference type="CDD" id="cd06530">
    <property type="entry name" value="S26_SPase_I"/>
    <property type="match status" value="1"/>
</dbReference>
<evidence type="ECO:0000259" key="1">
    <source>
        <dbReference type="Pfam" id="PF10502"/>
    </source>
</evidence>
<accession>A0A7W7IR67</accession>
<dbReference type="Pfam" id="PF10502">
    <property type="entry name" value="Peptidase_S26"/>
    <property type="match status" value="1"/>
</dbReference>
<dbReference type="InterPro" id="IPR019533">
    <property type="entry name" value="Peptidase_S26"/>
</dbReference>
<dbReference type="InterPro" id="IPR036286">
    <property type="entry name" value="LexA/Signal_pep-like_sf"/>
</dbReference>
<dbReference type="Proteomes" id="UP000539957">
    <property type="component" value="Unassembled WGS sequence"/>
</dbReference>
<comment type="caution">
    <text evidence="2">The sequence shown here is derived from an EMBL/GenBank/DDBJ whole genome shotgun (WGS) entry which is preliminary data.</text>
</comment>
<keyword evidence="2" id="KW-0645">Protease</keyword>
<dbReference type="EMBL" id="JACHKY010000005">
    <property type="protein sequence ID" value="MBB4799044.1"/>
    <property type="molecule type" value="Genomic_DNA"/>
</dbReference>
<dbReference type="GO" id="GO:0006465">
    <property type="term" value="P:signal peptide processing"/>
    <property type="evidence" value="ECO:0007669"/>
    <property type="project" value="InterPro"/>
</dbReference>
<proteinExistence type="predicted"/>